<comment type="caution">
    <text evidence="9">The sequence shown here is derived from an EMBL/GenBank/DDBJ whole genome shotgun (WGS) entry which is preliminary data.</text>
</comment>
<keyword evidence="10" id="KW-1185">Reference proteome</keyword>
<keyword evidence="2" id="KW-0489">Methyltransferase</keyword>
<feature type="chain" id="PRO_5045748094" description="peptide chain release factor N(5)-glutamine methyltransferase" evidence="6">
    <location>
        <begin position="19"/>
        <end position="350"/>
    </location>
</feature>
<reference evidence="9 10" key="1">
    <citation type="submission" date="2024-08" db="EMBL/GenBank/DDBJ databases">
        <authorList>
            <person name="Will J Nash"/>
            <person name="Angela Man"/>
            <person name="Seanna McTaggart"/>
            <person name="Kendall Baker"/>
            <person name="Tom Barker"/>
            <person name="Leah Catchpole"/>
            <person name="Alex Durrant"/>
            <person name="Karim Gharbi"/>
            <person name="Naomi Irish"/>
            <person name="Gemy Kaithakottil"/>
            <person name="Debby Ku"/>
            <person name="Aaliyah Providence"/>
            <person name="Felix Shaw"/>
            <person name="David Swarbreck"/>
            <person name="Chris Watkins"/>
            <person name="Ann M. McCartney"/>
            <person name="Giulio Formenti"/>
            <person name="Alice Mouton"/>
            <person name="Noel Vella"/>
            <person name="Bjorn M von Reumont"/>
            <person name="Adriana Vella"/>
            <person name="Wilfried Haerty"/>
        </authorList>
    </citation>
    <scope>NUCLEOTIDE SEQUENCE [LARGE SCALE GENOMIC DNA]</scope>
</reference>
<accession>A0ABP1NL56</accession>
<evidence type="ECO:0000259" key="8">
    <source>
        <dbReference type="Pfam" id="PF17827"/>
    </source>
</evidence>
<name>A0ABP1NL56_XYLVO</name>
<dbReference type="Pfam" id="PF17827">
    <property type="entry name" value="PrmC_N"/>
    <property type="match status" value="1"/>
</dbReference>
<dbReference type="PROSITE" id="PS00092">
    <property type="entry name" value="N6_MTASE"/>
    <property type="match status" value="1"/>
</dbReference>
<sequence>MLFRCISSARAFLGVVSAEACTKCSNGKIITSFRPAQRLFATNVQCPTVGEIIEQWSNRFKNEGIPEPVESIEHIVAHVIGTSKILDVVNARNERLTVDQHNMLDSLCECRLSRMPVQYIIGEWDFRDINLKLVPPIFIPRPETEMLVHYTLKALSTSGNERREILEIGCGSGAISLAIAHADKTVNCIAIDSNLQACELTKINRDRLDLKDRVAVVHATLKESGTIELSDVLNGPKDLDLTSRSFDFIVSNPPYVPTKQIPGLNPEIKLYEDLRALDGGDDGLKVIKPLLKYAATALKPGGRLFLEVDTTHPEYIQFFTTKYPVLKLQYEHTYKDFCNNDRFVEVLKLP</sequence>
<dbReference type="InterPro" id="IPR007848">
    <property type="entry name" value="Small_mtfrase_dom"/>
</dbReference>
<dbReference type="InterPro" id="IPR050320">
    <property type="entry name" value="N5-glutamine_MTase"/>
</dbReference>
<dbReference type="InterPro" id="IPR004556">
    <property type="entry name" value="HemK-like"/>
</dbReference>
<dbReference type="Gene3D" id="1.10.8.10">
    <property type="entry name" value="DNA helicase RuvA subunit, C-terminal domain"/>
    <property type="match status" value="1"/>
</dbReference>
<feature type="signal peptide" evidence="6">
    <location>
        <begin position="1"/>
        <end position="18"/>
    </location>
</feature>
<organism evidence="9 10">
    <name type="scientific">Xylocopa violacea</name>
    <name type="common">Violet carpenter bee</name>
    <name type="synonym">Apis violacea</name>
    <dbReference type="NCBI Taxonomy" id="135666"/>
    <lineage>
        <taxon>Eukaryota</taxon>
        <taxon>Metazoa</taxon>
        <taxon>Ecdysozoa</taxon>
        <taxon>Arthropoda</taxon>
        <taxon>Hexapoda</taxon>
        <taxon>Insecta</taxon>
        <taxon>Pterygota</taxon>
        <taxon>Neoptera</taxon>
        <taxon>Endopterygota</taxon>
        <taxon>Hymenoptera</taxon>
        <taxon>Apocrita</taxon>
        <taxon>Aculeata</taxon>
        <taxon>Apoidea</taxon>
        <taxon>Anthophila</taxon>
        <taxon>Apidae</taxon>
        <taxon>Xylocopa</taxon>
        <taxon>Xylocopa</taxon>
    </lineage>
</organism>
<protein>
    <recommendedName>
        <fullName evidence="1">peptide chain release factor N(5)-glutamine methyltransferase</fullName>
        <ecNumber evidence="1">2.1.1.297</ecNumber>
    </recommendedName>
</protein>
<dbReference type="InterPro" id="IPR002052">
    <property type="entry name" value="DNA_methylase_N6_adenine_CS"/>
</dbReference>
<dbReference type="NCBIfam" id="TIGR00536">
    <property type="entry name" value="hemK_fam"/>
    <property type="match status" value="1"/>
</dbReference>
<dbReference type="CDD" id="cd02440">
    <property type="entry name" value="AdoMet_MTases"/>
    <property type="match status" value="1"/>
</dbReference>
<evidence type="ECO:0000256" key="3">
    <source>
        <dbReference type="ARBA" id="ARBA00022679"/>
    </source>
</evidence>
<evidence type="ECO:0000256" key="2">
    <source>
        <dbReference type="ARBA" id="ARBA00022603"/>
    </source>
</evidence>
<dbReference type="Gene3D" id="3.40.50.150">
    <property type="entry name" value="Vaccinia Virus protein VP39"/>
    <property type="match status" value="1"/>
</dbReference>
<evidence type="ECO:0000313" key="9">
    <source>
        <dbReference type="EMBL" id="CAL7941771.1"/>
    </source>
</evidence>
<dbReference type="InterPro" id="IPR040758">
    <property type="entry name" value="PrmC_N"/>
</dbReference>
<keyword evidence="4" id="KW-0949">S-adenosyl-L-methionine</keyword>
<evidence type="ECO:0000256" key="5">
    <source>
        <dbReference type="ARBA" id="ARBA00048391"/>
    </source>
</evidence>
<feature type="domain" description="Methyltransferase small" evidence="7">
    <location>
        <begin position="154"/>
        <end position="259"/>
    </location>
</feature>
<dbReference type="EC" id="2.1.1.297" evidence="1"/>
<evidence type="ECO:0000256" key="4">
    <source>
        <dbReference type="ARBA" id="ARBA00022691"/>
    </source>
</evidence>
<dbReference type="Pfam" id="PF05175">
    <property type="entry name" value="MTS"/>
    <property type="match status" value="1"/>
</dbReference>
<keyword evidence="6" id="KW-0732">Signal</keyword>
<dbReference type="EMBL" id="CAXAJV020001292">
    <property type="protein sequence ID" value="CAL7941771.1"/>
    <property type="molecule type" value="Genomic_DNA"/>
</dbReference>
<evidence type="ECO:0000256" key="6">
    <source>
        <dbReference type="SAM" id="SignalP"/>
    </source>
</evidence>
<evidence type="ECO:0000259" key="7">
    <source>
        <dbReference type="Pfam" id="PF05175"/>
    </source>
</evidence>
<dbReference type="PANTHER" id="PTHR18895:SF74">
    <property type="entry name" value="MTRF1L RELEASE FACTOR GLUTAMINE METHYLTRANSFERASE"/>
    <property type="match status" value="1"/>
</dbReference>
<evidence type="ECO:0000313" key="10">
    <source>
        <dbReference type="Proteomes" id="UP001642520"/>
    </source>
</evidence>
<feature type="domain" description="Release factor glutamine methyltransferase N-terminal" evidence="8">
    <location>
        <begin position="51"/>
        <end position="122"/>
    </location>
</feature>
<comment type="catalytic activity">
    <reaction evidence="5">
        <text>L-glutaminyl-[peptide chain release factor] + S-adenosyl-L-methionine = N(5)-methyl-L-glutaminyl-[peptide chain release factor] + S-adenosyl-L-homocysteine + H(+)</text>
        <dbReference type="Rhea" id="RHEA:42896"/>
        <dbReference type="Rhea" id="RHEA-COMP:10271"/>
        <dbReference type="Rhea" id="RHEA-COMP:10272"/>
        <dbReference type="ChEBI" id="CHEBI:15378"/>
        <dbReference type="ChEBI" id="CHEBI:30011"/>
        <dbReference type="ChEBI" id="CHEBI:57856"/>
        <dbReference type="ChEBI" id="CHEBI:59789"/>
        <dbReference type="ChEBI" id="CHEBI:61891"/>
        <dbReference type="EC" id="2.1.1.297"/>
    </reaction>
</comment>
<evidence type="ECO:0000256" key="1">
    <source>
        <dbReference type="ARBA" id="ARBA00012771"/>
    </source>
</evidence>
<dbReference type="SUPFAM" id="SSF53335">
    <property type="entry name" value="S-adenosyl-L-methionine-dependent methyltransferases"/>
    <property type="match status" value="1"/>
</dbReference>
<keyword evidence="3" id="KW-0808">Transferase</keyword>
<dbReference type="InterPro" id="IPR029063">
    <property type="entry name" value="SAM-dependent_MTases_sf"/>
</dbReference>
<proteinExistence type="predicted"/>
<dbReference type="PANTHER" id="PTHR18895">
    <property type="entry name" value="HEMK METHYLTRANSFERASE"/>
    <property type="match status" value="1"/>
</dbReference>
<gene>
    <name evidence="9" type="ORF">XYLVIOL_LOCUS5179</name>
</gene>
<dbReference type="Proteomes" id="UP001642520">
    <property type="component" value="Unassembled WGS sequence"/>
</dbReference>